<proteinExistence type="predicted"/>
<evidence type="ECO:0000313" key="2">
    <source>
        <dbReference type="WBParaSite" id="PS1159_v2.g8485.t1"/>
    </source>
</evidence>
<dbReference type="Proteomes" id="UP000887580">
    <property type="component" value="Unplaced"/>
</dbReference>
<evidence type="ECO:0000313" key="1">
    <source>
        <dbReference type="Proteomes" id="UP000887580"/>
    </source>
</evidence>
<protein>
    <submittedName>
        <fullName evidence="2">Macro domain-containing protein</fullName>
    </submittedName>
</protein>
<reference evidence="2" key="1">
    <citation type="submission" date="2022-11" db="UniProtKB">
        <authorList>
            <consortium name="WormBaseParasite"/>
        </authorList>
    </citation>
    <scope>IDENTIFICATION</scope>
</reference>
<dbReference type="WBParaSite" id="PS1159_v2.g8485.t1">
    <property type="protein sequence ID" value="PS1159_v2.g8485.t1"/>
    <property type="gene ID" value="PS1159_v2.g8485"/>
</dbReference>
<name>A0AC35GTW6_9BILA</name>
<sequence>MGTENPNVPNAMARELVERKRVTQSPADERHFLVHDMTDKLFAVVVKDKDLAKQNYECNCNSKNCIHLRAVFLFLGIPPSEIPFIANKDPLRSLQRNRNKDEKRAGKKAPRKKETHKDYMSDEEVQEIDGFEMHDFTKSDKAGSSSQTRKRKNKPEGKQARRKGKSKNENESDEEQYDSDVDDASEKAPRKGDSDEEEHDFNSAVDDDGTHKEAEKISQSSKRKFDEKKSGDASPTNKRRRRNKGKTDESDETEWWDEMQAHTSSSPSAAEIELRNYVAESAAHCSRNEQKVDITVYNSNDIGSAEQPFALASLKLMCLMNKEEPHNFIFDLSEMGDINFETLLEIYNNKTEGLADCFLRKQSHVFYCCCKKASFQPTVRRNKYLKVPLMVQCSKCKKHFFSSCVNYNVEGRSRQRWSCYNCSGYRLPPLPSWGHGARNTCPLDNILSAIAVMVHQHPDFIKTAHIESGASVADIISSVINFEHTFALQARCDNNVDGTRCNEILEVQRFSFSQNYPWLLSISLGQEKLLRDFGFNELEQLPLTLEYKERTYQLGGITFHRPGHFVAVIPAESGFAYYDGMAQTHPITSMPDALKTVANQRALLNHVIYFLVPEKKEQKKITSEPKKDENVTKSKPTTSRPKKIENVTQSKPTASPLLIGVAGKVKVFAADITTLKVDAIVNAAKENLLGGGGVDGAIHKAAGHQLLEECRKLGGCKTGEAKWTKAYNIKNAQAIIHTPGPRISNNIVTTDAANQLYNCYFNSLMIAAENSFRSIAFPTISSGIYGYPKEAAANVAMTAVQDFLRDRVQNKKLDEIIFCVFDAEDQRIYKKLFPNYFPNKA</sequence>
<accession>A0AC35GTW6</accession>
<organism evidence="1 2">
    <name type="scientific">Panagrolaimus sp. PS1159</name>
    <dbReference type="NCBI Taxonomy" id="55785"/>
    <lineage>
        <taxon>Eukaryota</taxon>
        <taxon>Metazoa</taxon>
        <taxon>Ecdysozoa</taxon>
        <taxon>Nematoda</taxon>
        <taxon>Chromadorea</taxon>
        <taxon>Rhabditida</taxon>
        <taxon>Tylenchina</taxon>
        <taxon>Panagrolaimomorpha</taxon>
        <taxon>Panagrolaimoidea</taxon>
        <taxon>Panagrolaimidae</taxon>
        <taxon>Panagrolaimus</taxon>
    </lineage>
</organism>